<evidence type="ECO:0000256" key="1">
    <source>
        <dbReference type="RuleBase" id="RU363045"/>
    </source>
</evidence>
<dbReference type="GO" id="GO:0005739">
    <property type="term" value="C:mitochondrion"/>
    <property type="evidence" value="ECO:0007669"/>
    <property type="project" value="UniProtKB-SubCell"/>
</dbReference>
<protein>
    <recommendedName>
        <fullName evidence="1">Altered inheritance of mitochondria protein 24, mitochondrial</fullName>
    </recommendedName>
</protein>
<dbReference type="SUPFAM" id="SSF51219">
    <property type="entry name" value="TRAP-like"/>
    <property type="match status" value="1"/>
</dbReference>
<evidence type="ECO:0000313" key="3">
    <source>
        <dbReference type="Proteomes" id="UP000269721"/>
    </source>
</evidence>
<proteinExistence type="inferred from homology"/>
<dbReference type="Proteomes" id="UP000269721">
    <property type="component" value="Unassembled WGS sequence"/>
</dbReference>
<organism evidence="2 3">
    <name type="scientific">Blyttiomyces helicus</name>
    <dbReference type="NCBI Taxonomy" id="388810"/>
    <lineage>
        <taxon>Eukaryota</taxon>
        <taxon>Fungi</taxon>
        <taxon>Fungi incertae sedis</taxon>
        <taxon>Chytridiomycota</taxon>
        <taxon>Chytridiomycota incertae sedis</taxon>
        <taxon>Chytridiomycetes</taxon>
        <taxon>Chytridiomycetes incertae sedis</taxon>
        <taxon>Blyttiomyces</taxon>
    </lineage>
</organism>
<evidence type="ECO:0000313" key="2">
    <source>
        <dbReference type="EMBL" id="RKO88146.1"/>
    </source>
</evidence>
<comment type="subcellular location">
    <subcellularLocation>
        <location evidence="1">Mitochondrion</location>
    </subcellularLocation>
</comment>
<dbReference type="OrthoDB" id="1705416at2759"/>
<dbReference type="Gene3D" id="3.60.160.10">
    <property type="entry name" value="Mitochondrial biogenesis AIM24"/>
    <property type="match status" value="1"/>
</dbReference>
<name>A0A4P9WCQ3_9FUNG</name>
<accession>A0A4P9WCQ3</accession>
<dbReference type="AlphaFoldDB" id="A0A4P9WCQ3"/>
<dbReference type="InterPro" id="IPR016031">
    <property type="entry name" value="Trp_RNA-bd_attenuator-like_dom"/>
</dbReference>
<feature type="non-terminal residue" evidence="2">
    <location>
        <position position="1"/>
    </location>
</feature>
<dbReference type="InterPro" id="IPR036983">
    <property type="entry name" value="AIM24_sf"/>
</dbReference>
<dbReference type="InterPro" id="IPR002838">
    <property type="entry name" value="AIM24"/>
</dbReference>
<keyword evidence="1" id="KW-0496">Mitochondrion</keyword>
<dbReference type="EMBL" id="KZ996913">
    <property type="protein sequence ID" value="RKO88146.1"/>
    <property type="molecule type" value="Genomic_DNA"/>
</dbReference>
<dbReference type="Pfam" id="PF01987">
    <property type="entry name" value="AIM24"/>
    <property type="match status" value="1"/>
</dbReference>
<gene>
    <name evidence="2" type="ORF">BDK51DRAFT_27159</name>
</gene>
<reference evidence="3" key="1">
    <citation type="journal article" date="2018" name="Nat. Microbiol.">
        <title>Leveraging single-cell genomics to expand the fungal tree of life.</title>
        <authorList>
            <person name="Ahrendt S.R."/>
            <person name="Quandt C.A."/>
            <person name="Ciobanu D."/>
            <person name="Clum A."/>
            <person name="Salamov A."/>
            <person name="Andreopoulos B."/>
            <person name="Cheng J.F."/>
            <person name="Woyke T."/>
            <person name="Pelin A."/>
            <person name="Henrissat B."/>
            <person name="Reynolds N.K."/>
            <person name="Benny G.L."/>
            <person name="Smith M.E."/>
            <person name="James T.Y."/>
            <person name="Grigoriev I.V."/>
        </authorList>
    </citation>
    <scope>NUCLEOTIDE SEQUENCE [LARGE SCALE GENOMIC DNA]</scope>
</reference>
<keyword evidence="3" id="KW-1185">Reference proteome</keyword>
<sequence>VESRLSTLGGVAEAVGRKMTGGSALYQQFWTSSTAGDVIVAPKAVGDVAAVKMDGTSEYHVRQGALLAVTPQLTVTSSPKGFGLGVDGLFNYRVKGKGTLAISTYGGLYRLVLAPGEEYRVDQKHIVAWDASMTPAPVNPPSSTAKAAPAAQAAALAPAEAKDSKKPELADRALAAVQRAAVGAVGVVQRGAVALVDSLWERFIGRRGYYLLRGPGDFYLSSRIRPSLNWIRSAEVPGSRS</sequence>
<comment type="similarity">
    <text evidence="1">Belongs to the AIM24 family.</text>
</comment>